<evidence type="ECO:0000313" key="4">
    <source>
        <dbReference type="Proteomes" id="UP000321039"/>
    </source>
</evidence>
<dbReference type="EMBL" id="VRZA01000002">
    <property type="protein sequence ID" value="TXS95333.1"/>
    <property type="molecule type" value="Genomic_DNA"/>
</dbReference>
<dbReference type="PROSITE" id="PS51257">
    <property type="entry name" value="PROKAR_LIPOPROTEIN"/>
    <property type="match status" value="1"/>
</dbReference>
<gene>
    <name evidence="3" type="ORF">FV139_05395</name>
</gene>
<organism evidence="3 4">
    <name type="scientific">Parahaliea maris</name>
    <dbReference type="NCBI Taxonomy" id="2716870"/>
    <lineage>
        <taxon>Bacteria</taxon>
        <taxon>Pseudomonadati</taxon>
        <taxon>Pseudomonadota</taxon>
        <taxon>Gammaproteobacteria</taxon>
        <taxon>Cellvibrionales</taxon>
        <taxon>Halieaceae</taxon>
        <taxon>Parahaliea</taxon>
    </lineage>
</organism>
<keyword evidence="4" id="KW-1185">Reference proteome</keyword>
<evidence type="ECO:0000256" key="1">
    <source>
        <dbReference type="SAM" id="MobiDB-lite"/>
    </source>
</evidence>
<protein>
    <recommendedName>
        <fullName evidence="5">Lipoprotein</fullName>
    </recommendedName>
</protein>
<comment type="caution">
    <text evidence="3">The sequence shown here is derived from an EMBL/GenBank/DDBJ whole genome shotgun (WGS) entry which is preliminary data.</text>
</comment>
<feature type="chain" id="PRO_5022737610" description="Lipoprotein" evidence="2">
    <location>
        <begin position="19"/>
        <end position="95"/>
    </location>
</feature>
<evidence type="ECO:0000313" key="3">
    <source>
        <dbReference type="EMBL" id="TXS95333.1"/>
    </source>
</evidence>
<dbReference type="AlphaFoldDB" id="A0A5C9A387"/>
<dbReference type="Pfam" id="PF11839">
    <property type="entry name" value="Alanine_zipper"/>
    <property type="match status" value="1"/>
</dbReference>
<dbReference type="NCBIfam" id="NF040598">
    <property type="entry name" value="Ala_zip_lipo"/>
    <property type="match status" value="1"/>
</dbReference>
<feature type="compositionally biased region" description="Low complexity" evidence="1">
    <location>
        <begin position="63"/>
        <end position="80"/>
    </location>
</feature>
<dbReference type="RefSeq" id="WP_148067244.1">
    <property type="nucleotide sequence ID" value="NZ_VRZA01000002.1"/>
</dbReference>
<evidence type="ECO:0000256" key="2">
    <source>
        <dbReference type="SAM" id="SignalP"/>
    </source>
</evidence>
<accession>A0A5C9A387</accession>
<proteinExistence type="predicted"/>
<dbReference type="InterPro" id="IPR021793">
    <property type="entry name" value="Oprl"/>
</dbReference>
<dbReference type="Proteomes" id="UP000321039">
    <property type="component" value="Unassembled WGS sequence"/>
</dbReference>
<reference evidence="3 4" key="1">
    <citation type="submission" date="2019-08" db="EMBL/GenBank/DDBJ databases">
        <title>Parahaliea maris sp. nov., isolated from the surface seawater.</title>
        <authorList>
            <person name="Liu Y."/>
        </authorList>
    </citation>
    <scope>NUCLEOTIDE SEQUENCE [LARGE SCALE GENOMIC DNA]</scope>
    <source>
        <strain evidence="3 4">HSLHS9</strain>
    </source>
</reference>
<feature type="region of interest" description="Disordered" evidence="1">
    <location>
        <begin position="63"/>
        <end position="95"/>
    </location>
</feature>
<feature type="signal peptide" evidence="2">
    <location>
        <begin position="1"/>
        <end position="18"/>
    </location>
</feature>
<evidence type="ECO:0008006" key="5">
    <source>
        <dbReference type="Google" id="ProtNLM"/>
    </source>
</evidence>
<keyword evidence="2" id="KW-0732">Signal</keyword>
<sequence length="95" mass="9681">MPGKFKTAVLLTSAVAFAGLTGCASTSDLEALQAEVQKANDTAAKAAADAAAAKRDAADAKALAQQANSTAQQANTTASETSEKLDRMFKKSMSK</sequence>
<name>A0A5C9A387_9GAMM</name>